<dbReference type="Gene3D" id="1.25.40.10">
    <property type="entry name" value="Tetratricopeptide repeat domain"/>
    <property type="match status" value="1"/>
</dbReference>
<dbReference type="PROSITE" id="PS00622">
    <property type="entry name" value="HTH_LUXR_1"/>
    <property type="match status" value="1"/>
</dbReference>
<dbReference type="PANTHER" id="PTHR44688:SF16">
    <property type="entry name" value="DNA-BINDING TRANSCRIPTIONAL ACTIVATOR DEVR_DOSR"/>
    <property type="match status" value="1"/>
</dbReference>
<sequence>MSLSADSLFLKTKIALPVLKNNLVKRKRLLQVLQENTNGRLTLIHAPAGYGKTTLMAEWVRSSGQASAWISLDERDNDPARFWRYVVYALAMAYSDPPDRKLMQLAGSVPDLSPEVFLDSLINALTEQNKPVVLVMDDFHLITDKTVHEGLAYFLQYLPEQIHLLISTRTKLPFPTIKWTAKAQLTEISMTELQFNEVEAALYYQEVMKLPSELTFQAKQQLERLGRQTEGWITGMQLASLALRYETRLQQPDYDFPENLRQVSDYLFHEVFSKLPDSICSFLLSTSILPRMDAAICMRITGQPGSRQLLQTVQQMNLFLVPLDEQGRWFRYHHLFARFLQDRLVHENPEGAVQLRLKAAQAFADLGLMDEAIDQALAGGAYVLAETYLEQHFPAALELGELVTLLGWMERIPEERKTSLELALYHAFVLVLTGELRQAGDLLEQLERTCRKLEDPSRREELLSGVLFVRSNLMFMDGDLQKWLSFSESIMELLVPQNPLYFGFDYNRREPLVRKTSMGMKGMLSKTTETVGIRFTGVLEARGWHDSLINLYVKQALCEGYYEWNRLAECRSLLRAIGSTRPGSRTLGLLVPLRMIEARLYAAEGMPEPAQHMLEEAVAEAVSLSGTAWLPFLQAQRARLYLQQNKLAEAKQAVSLLGISAKDKPVYSLEFQYLTLVRLLGKQRKEREALRLLELLKPQAEREQQLASLVEISALQALLEFKSGYANKAVDHLQQSLLLGGPYGYMRTFLDEGEDMLRLLQFYLQRSAGEEPKPQAGSGQSAAIQHAELLIGLFLVSEAENEAKKPALLEPLNRSEMDLLIMLCQGASNKQIAKALALSEGTVRVYLSRVYGKLNVSSRTQALIAAQELRLLDGYAP</sequence>
<dbReference type="InterPro" id="IPR041664">
    <property type="entry name" value="AAA_16"/>
</dbReference>
<dbReference type="PROSITE" id="PS50043">
    <property type="entry name" value="HTH_LUXR_2"/>
    <property type="match status" value="1"/>
</dbReference>
<dbReference type="Pfam" id="PF25873">
    <property type="entry name" value="WHD_MalT"/>
    <property type="match status" value="1"/>
</dbReference>
<feature type="domain" description="HTH luxR-type" evidence="4">
    <location>
        <begin position="805"/>
        <end position="870"/>
    </location>
</feature>
<comment type="caution">
    <text evidence="5">The sequence shown here is derived from an EMBL/GenBank/DDBJ whole genome shotgun (WGS) entry which is preliminary data.</text>
</comment>
<dbReference type="EMBL" id="BMHF01000013">
    <property type="protein sequence ID" value="GGA45542.1"/>
    <property type="molecule type" value="Genomic_DNA"/>
</dbReference>
<keyword evidence="2" id="KW-0238">DNA-binding</keyword>
<dbReference type="Pfam" id="PF13191">
    <property type="entry name" value="AAA_16"/>
    <property type="match status" value="1"/>
</dbReference>
<protein>
    <submittedName>
        <fullName evidence="5">LuxR family transcriptional regulator</fullName>
    </submittedName>
</protein>
<dbReference type="InterPro" id="IPR027417">
    <property type="entry name" value="P-loop_NTPase"/>
</dbReference>
<gene>
    <name evidence="5" type="ORF">GCM10010917_33570</name>
</gene>
<dbReference type="Pfam" id="PF17874">
    <property type="entry name" value="TPR_MalT"/>
    <property type="match status" value="1"/>
</dbReference>
<dbReference type="SUPFAM" id="SSF52540">
    <property type="entry name" value="P-loop containing nucleoside triphosphate hydrolases"/>
    <property type="match status" value="1"/>
</dbReference>
<proteinExistence type="predicted"/>
<reference evidence="6" key="1">
    <citation type="journal article" date="2019" name="Int. J. Syst. Evol. Microbiol.">
        <title>The Global Catalogue of Microorganisms (GCM) 10K type strain sequencing project: providing services to taxonomists for standard genome sequencing and annotation.</title>
        <authorList>
            <consortium name="The Broad Institute Genomics Platform"/>
            <consortium name="The Broad Institute Genome Sequencing Center for Infectious Disease"/>
            <person name="Wu L."/>
            <person name="Ma J."/>
        </authorList>
    </citation>
    <scope>NUCLEOTIDE SEQUENCE [LARGE SCALE GENOMIC DNA]</scope>
    <source>
        <strain evidence="6">CGMCC 1.15044</strain>
    </source>
</reference>
<evidence type="ECO:0000256" key="2">
    <source>
        <dbReference type="ARBA" id="ARBA00023125"/>
    </source>
</evidence>
<dbReference type="InterPro" id="IPR016032">
    <property type="entry name" value="Sig_transdc_resp-reg_C-effctor"/>
</dbReference>
<accession>A0ABQ1GKS8</accession>
<name>A0ABQ1GKS8_9BACL</name>
<dbReference type="PRINTS" id="PR00038">
    <property type="entry name" value="HTHLUXR"/>
</dbReference>
<keyword evidence="1" id="KW-0805">Transcription regulation</keyword>
<dbReference type="Pfam" id="PF00196">
    <property type="entry name" value="GerE"/>
    <property type="match status" value="1"/>
</dbReference>
<dbReference type="SMART" id="SM00421">
    <property type="entry name" value="HTH_LUXR"/>
    <property type="match status" value="1"/>
</dbReference>
<dbReference type="CDD" id="cd06170">
    <property type="entry name" value="LuxR_C_like"/>
    <property type="match status" value="1"/>
</dbReference>
<dbReference type="RefSeq" id="WP_188793283.1">
    <property type="nucleotide sequence ID" value="NZ_BMHF01000013.1"/>
</dbReference>
<dbReference type="InterPro" id="IPR036388">
    <property type="entry name" value="WH-like_DNA-bd_sf"/>
</dbReference>
<dbReference type="InterPro" id="IPR041617">
    <property type="entry name" value="TPR_MalT"/>
</dbReference>
<dbReference type="Proteomes" id="UP000609323">
    <property type="component" value="Unassembled WGS sequence"/>
</dbReference>
<dbReference type="PANTHER" id="PTHR44688">
    <property type="entry name" value="DNA-BINDING TRANSCRIPTIONAL ACTIVATOR DEVR_DOSR"/>
    <property type="match status" value="1"/>
</dbReference>
<evidence type="ECO:0000256" key="3">
    <source>
        <dbReference type="ARBA" id="ARBA00023163"/>
    </source>
</evidence>
<dbReference type="InterPro" id="IPR059106">
    <property type="entry name" value="WHD_MalT"/>
</dbReference>
<dbReference type="InterPro" id="IPR011990">
    <property type="entry name" value="TPR-like_helical_dom_sf"/>
</dbReference>
<dbReference type="InterPro" id="IPR000792">
    <property type="entry name" value="Tscrpt_reg_LuxR_C"/>
</dbReference>
<organism evidence="5 6">
    <name type="scientific">Paenibacillus physcomitrellae</name>
    <dbReference type="NCBI Taxonomy" id="1619311"/>
    <lineage>
        <taxon>Bacteria</taxon>
        <taxon>Bacillati</taxon>
        <taxon>Bacillota</taxon>
        <taxon>Bacilli</taxon>
        <taxon>Bacillales</taxon>
        <taxon>Paenibacillaceae</taxon>
        <taxon>Paenibacillus</taxon>
    </lineage>
</organism>
<evidence type="ECO:0000259" key="4">
    <source>
        <dbReference type="PROSITE" id="PS50043"/>
    </source>
</evidence>
<evidence type="ECO:0000256" key="1">
    <source>
        <dbReference type="ARBA" id="ARBA00023015"/>
    </source>
</evidence>
<evidence type="ECO:0000313" key="6">
    <source>
        <dbReference type="Proteomes" id="UP000609323"/>
    </source>
</evidence>
<dbReference type="Gene3D" id="1.10.10.10">
    <property type="entry name" value="Winged helix-like DNA-binding domain superfamily/Winged helix DNA-binding domain"/>
    <property type="match status" value="1"/>
</dbReference>
<keyword evidence="3" id="KW-0804">Transcription</keyword>
<dbReference type="SUPFAM" id="SSF46894">
    <property type="entry name" value="C-terminal effector domain of the bipartite response regulators"/>
    <property type="match status" value="1"/>
</dbReference>
<keyword evidence="6" id="KW-1185">Reference proteome</keyword>
<evidence type="ECO:0000313" key="5">
    <source>
        <dbReference type="EMBL" id="GGA45542.1"/>
    </source>
</evidence>
<dbReference type="Gene3D" id="3.40.50.300">
    <property type="entry name" value="P-loop containing nucleotide triphosphate hydrolases"/>
    <property type="match status" value="1"/>
</dbReference>